<reference evidence="2" key="1">
    <citation type="journal article" date="2019" name="Microbiol. Resour. Announc.">
        <title>Complete Genome Sequence of Halomonas olivaria, a Moderately Halophilic Bacterium Isolated from Olive Processing Effluents, Obtained by Nanopore Sequencing.</title>
        <authorList>
            <person name="Nagata S."/>
            <person name="Ii K.M."/>
            <person name="Tsukimi T."/>
            <person name="Miura M.C."/>
            <person name="Galipon J."/>
            <person name="Arakawa K."/>
        </authorList>
    </citation>
    <scope>NUCLEOTIDE SEQUENCE [LARGE SCALE GENOMIC DNA]</scope>
    <source>
        <strain evidence="2">TYRC17</strain>
    </source>
</reference>
<name>A0ABN5X1W5_9GAMM</name>
<gene>
    <name evidence="1" type="ORF">HORIV_56450</name>
</gene>
<sequence length="60" mass="6467">MVTKGADFCFVKADGSGINYYCPISSISDDIWGAVNENDRLSFKVGFNYGGPQCIDVAPL</sequence>
<dbReference type="EMBL" id="AP019416">
    <property type="protein sequence ID" value="BBI53224.1"/>
    <property type="molecule type" value="Genomic_DNA"/>
</dbReference>
<proteinExistence type="predicted"/>
<evidence type="ECO:0000313" key="1">
    <source>
        <dbReference type="EMBL" id="BBI53224.1"/>
    </source>
</evidence>
<protein>
    <submittedName>
        <fullName evidence="1">Uncharacterized protein</fullName>
    </submittedName>
</protein>
<dbReference type="InterPro" id="IPR012340">
    <property type="entry name" value="NA-bd_OB-fold"/>
</dbReference>
<keyword evidence="2" id="KW-1185">Reference proteome</keyword>
<organism evidence="1 2">
    <name type="scientific">Vreelandella olivaria</name>
    <dbReference type="NCBI Taxonomy" id="390919"/>
    <lineage>
        <taxon>Bacteria</taxon>
        <taxon>Pseudomonadati</taxon>
        <taxon>Pseudomonadota</taxon>
        <taxon>Gammaproteobacteria</taxon>
        <taxon>Oceanospirillales</taxon>
        <taxon>Halomonadaceae</taxon>
        <taxon>Vreelandella</taxon>
    </lineage>
</organism>
<dbReference type="Proteomes" id="UP000289555">
    <property type="component" value="Chromosome"/>
</dbReference>
<dbReference type="Gene3D" id="2.40.50.140">
    <property type="entry name" value="Nucleic acid-binding proteins"/>
    <property type="match status" value="1"/>
</dbReference>
<accession>A0ABN5X1W5</accession>
<evidence type="ECO:0000313" key="2">
    <source>
        <dbReference type="Proteomes" id="UP000289555"/>
    </source>
</evidence>